<sequence length="43" mass="4871">MREPHTARRGGLYRRTCHCVRWHCSELHWSTCAGGLPSGGPSY</sequence>
<dbReference type="HOGENOM" id="CLU_3227649_0_0_2"/>
<gene>
    <name evidence="1" type="ordered locus">CENSYa_1478</name>
</gene>
<dbReference type="EMBL" id="DP000238">
    <property type="protein sequence ID" value="ABK78100.1"/>
    <property type="molecule type" value="Genomic_DNA"/>
</dbReference>
<dbReference type="STRING" id="414004.CENSYa_1478"/>
<name>A0RXN3_CENSY</name>
<reference evidence="1 2" key="1">
    <citation type="journal article" date="2006" name="Proc. Natl. Acad. Sci. U.S.A.">
        <title>Genomic analysis of the uncultivated marine crenarchaeote Cenarchaeum symbiosum.</title>
        <authorList>
            <person name="Hallam S.J."/>
            <person name="Konstantinidis K.T."/>
            <person name="Putnam N."/>
            <person name="Schleper C."/>
            <person name="Watanabe Y."/>
            <person name="Sugahara J."/>
            <person name="Preston C."/>
            <person name="de la Torre J."/>
            <person name="Richardson P.M."/>
            <person name="DeLong E.F."/>
        </authorList>
    </citation>
    <scope>NUCLEOTIDE SEQUENCE [LARGE SCALE GENOMIC DNA]</scope>
    <source>
        <strain evidence="2">A</strain>
    </source>
</reference>
<evidence type="ECO:0000313" key="1">
    <source>
        <dbReference type="EMBL" id="ABK78100.1"/>
    </source>
</evidence>
<accession>A0RXN3</accession>
<protein>
    <submittedName>
        <fullName evidence="1">Uncharacterized protein</fullName>
    </submittedName>
</protein>
<keyword evidence="2" id="KW-1185">Reference proteome</keyword>
<dbReference type="KEGG" id="csy:CENSYa_1478"/>
<evidence type="ECO:0000313" key="2">
    <source>
        <dbReference type="Proteomes" id="UP000000758"/>
    </source>
</evidence>
<dbReference type="EnsemblBacteria" id="ABK78100">
    <property type="protein sequence ID" value="ABK78100"/>
    <property type="gene ID" value="CENSYa_1478"/>
</dbReference>
<proteinExistence type="predicted"/>
<dbReference type="Proteomes" id="UP000000758">
    <property type="component" value="Chromosome"/>
</dbReference>
<dbReference type="AlphaFoldDB" id="A0RXN3"/>
<organism evidence="1 2">
    <name type="scientific">Cenarchaeum symbiosum (strain A)</name>
    <dbReference type="NCBI Taxonomy" id="414004"/>
    <lineage>
        <taxon>Archaea</taxon>
        <taxon>Nitrososphaerota</taxon>
        <taxon>Candidatus Cenarchaeales</taxon>
        <taxon>Candidatus Cenarchaeaceae</taxon>
        <taxon>Candidatus Cenarchaeum</taxon>
    </lineage>
</organism>